<dbReference type="AlphaFoldDB" id="A0A1H8F0M6"/>
<evidence type="ECO:0000256" key="2">
    <source>
        <dbReference type="ARBA" id="ARBA00022723"/>
    </source>
</evidence>
<evidence type="ECO:0000313" key="8">
    <source>
        <dbReference type="Proteomes" id="UP000198553"/>
    </source>
</evidence>
<evidence type="ECO:0000256" key="4">
    <source>
        <dbReference type="ARBA" id="ARBA00023014"/>
    </source>
</evidence>
<dbReference type="STRING" id="930146.SAMN05192533_110176"/>
<reference evidence="8" key="1">
    <citation type="submission" date="2016-10" db="EMBL/GenBank/DDBJ databases">
        <authorList>
            <person name="Varghese N."/>
            <person name="Submissions S."/>
        </authorList>
    </citation>
    <scope>NUCLEOTIDE SEQUENCE [LARGE SCALE GENOMIC DNA]</scope>
    <source>
        <strain evidence="8">B48,IBRC-M 10115,DSM 25386,CECT 8001</strain>
    </source>
</reference>
<dbReference type="GO" id="GO:0051536">
    <property type="term" value="F:iron-sulfur cluster binding"/>
    <property type="evidence" value="ECO:0007669"/>
    <property type="project" value="UniProtKB-KW"/>
</dbReference>
<proteinExistence type="predicted"/>
<dbReference type="SUPFAM" id="SSF53732">
    <property type="entry name" value="Aconitase iron-sulfur domain"/>
    <property type="match status" value="1"/>
</dbReference>
<dbReference type="Proteomes" id="UP000198553">
    <property type="component" value="Unassembled WGS sequence"/>
</dbReference>
<dbReference type="EC" id="4.2.1.3" evidence="1"/>
<dbReference type="Pfam" id="PF00330">
    <property type="entry name" value="Aconitase"/>
    <property type="match status" value="1"/>
</dbReference>
<keyword evidence="3" id="KW-0408">Iron</keyword>
<dbReference type="RefSeq" id="WP_090747335.1">
    <property type="nucleotide sequence ID" value="NZ_FOBW01000010.1"/>
</dbReference>
<evidence type="ECO:0000256" key="3">
    <source>
        <dbReference type="ARBA" id="ARBA00023004"/>
    </source>
</evidence>
<comment type="catalytic activity">
    <reaction evidence="5">
        <text>citrate = D-threo-isocitrate</text>
        <dbReference type="Rhea" id="RHEA:10336"/>
        <dbReference type="ChEBI" id="CHEBI:15562"/>
        <dbReference type="ChEBI" id="CHEBI:16947"/>
        <dbReference type="EC" id="4.2.1.3"/>
    </reaction>
</comment>
<dbReference type="GO" id="GO:0046872">
    <property type="term" value="F:metal ion binding"/>
    <property type="evidence" value="ECO:0007669"/>
    <property type="project" value="UniProtKB-KW"/>
</dbReference>
<organism evidence="7 8">
    <name type="scientific">Mesobacillus persicus</name>
    <dbReference type="NCBI Taxonomy" id="930146"/>
    <lineage>
        <taxon>Bacteria</taxon>
        <taxon>Bacillati</taxon>
        <taxon>Bacillota</taxon>
        <taxon>Bacilli</taxon>
        <taxon>Bacillales</taxon>
        <taxon>Bacillaceae</taxon>
        <taxon>Mesobacillus</taxon>
    </lineage>
</organism>
<dbReference type="InterPro" id="IPR015931">
    <property type="entry name" value="Acnase/IPM_dHydase_lsu_aba_1/3"/>
</dbReference>
<evidence type="ECO:0000256" key="5">
    <source>
        <dbReference type="ARBA" id="ARBA00023501"/>
    </source>
</evidence>
<dbReference type="InterPro" id="IPR036008">
    <property type="entry name" value="Aconitase_4Fe-4S_dom"/>
</dbReference>
<dbReference type="InterPro" id="IPR001030">
    <property type="entry name" value="Acoase/IPM_deHydtase_lsu_aba"/>
</dbReference>
<dbReference type="EMBL" id="FOBW01000010">
    <property type="protein sequence ID" value="SEN25269.1"/>
    <property type="molecule type" value="Genomic_DNA"/>
</dbReference>
<dbReference type="OrthoDB" id="2863288at2"/>
<dbReference type="GO" id="GO:0003994">
    <property type="term" value="F:aconitate hydratase activity"/>
    <property type="evidence" value="ECO:0007669"/>
    <property type="project" value="UniProtKB-EC"/>
</dbReference>
<sequence length="240" mass="26043">MNIIEINLARCSQLDQTAPGERNLLTPDILFLSGENSLNVIRNFCELGYKAIEHPRCMIMANETAIASEHWSDIRQFSNAKGLPIIHGTNRIQVLKKQVDLLEGKVIAGVDDRVAELGALGSIPIKISPAGMAKCLATGKMQMTIPESIYVELSGRFKGTADVDAICDYLRGYFNDSLAGWGIIFGGEVISQLDEGERVSLIKQLDELGGTVAIISPSGPLGQVESVVKIKAQHILNQKV</sequence>
<name>A0A1H8F0M6_9BACI</name>
<protein>
    <recommendedName>
        <fullName evidence="1">aconitate hydratase</fullName>
        <ecNumber evidence="1">4.2.1.3</ecNumber>
    </recommendedName>
</protein>
<evidence type="ECO:0000256" key="1">
    <source>
        <dbReference type="ARBA" id="ARBA00012926"/>
    </source>
</evidence>
<gene>
    <name evidence="7" type="ORF">SAMN05192533_110176</name>
</gene>
<keyword evidence="4" id="KW-0411">Iron-sulfur</keyword>
<keyword evidence="2" id="KW-0479">Metal-binding</keyword>
<dbReference type="Gene3D" id="3.30.499.10">
    <property type="entry name" value="Aconitase, domain 3"/>
    <property type="match status" value="1"/>
</dbReference>
<evidence type="ECO:0000313" key="7">
    <source>
        <dbReference type="EMBL" id="SEN25269.1"/>
    </source>
</evidence>
<accession>A0A1H8F0M6</accession>
<feature type="domain" description="Aconitase/3-isopropylmalate dehydratase large subunit alpha/beta/alpha" evidence="6">
    <location>
        <begin position="100"/>
        <end position="217"/>
    </location>
</feature>
<evidence type="ECO:0000259" key="6">
    <source>
        <dbReference type="Pfam" id="PF00330"/>
    </source>
</evidence>
<keyword evidence="8" id="KW-1185">Reference proteome</keyword>